<accession>A0AAQ4D6S8</accession>
<organism evidence="10 11">
    <name type="scientific">Amblyomma americanum</name>
    <name type="common">Lone star tick</name>
    <dbReference type="NCBI Taxonomy" id="6943"/>
    <lineage>
        <taxon>Eukaryota</taxon>
        <taxon>Metazoa</taxon>
        <taxon>Ecdysozoa</taxon>
        <taxon>Arthropoda</taxon>
        <taxon>Chelicerata</taxon>
        <taxon>Arachnida</taxon>
        <taxon>Acari</taxon>
        <taxon>Parasitiformes</taxon>
        <taxon>Ixodida</taxon>
        <taxon>Ixodoidea</taxon>
        <taxon>Ixodidae</taxon>
        <taxon>Amblyomminae</taxon>
        <taxon>Amblyomma</taxon>
    </lineage>
</organism>
<dbReference type="PANTHER" id="PTHR22930:SF85">
    <property type="entry name" value="GH03217P-RELATED"/>
    <property type="match status" value="1"/>
</dbReference>
<name>A0AAQ4D6S8_AMBAM</name>
<evidence type="ECO:0000256" key="1">
    <source>
        <dbReference type="ARBA" id="ARBA00001968"/>
    </source>
</evidence>
<comment type="similarity">
    <text evidence="3">Belongs to the HARBI1 family.</text>
</comment>
<evidence type="ECO:0000256" key="6">
    <source>
        <dbReference type="ARBA" id="ARBA00022801"/>
    </source>
</evidence>
<comment type="subcellular location">
    <subcellularLocation>
        <location evidence="2">Nucleus</location>
    </subcellularLocation>
</comment>
<dbReference type="GO" id="GO:0016787">
    <property type="term" value="F:hydrolase activity"/>
    <property type="evidence" value="ECO:0007669"/>
    <property type="project" value="UniProtKB-KW"/>
</dbReference>
<dbReference type="Pfam" id="PF13359">
    <property type="entry name" value="DDE_Tnp_4"/>
    <property type="match status" value="1"/>
</dbReference>
<evidence type="ECO:0000256" key="3">
    <source>
        <dbReference type="ARBA" id="ARBA00006958"/>
    </source>
</evidence>
<dbReference type="GO" id="GO:0004518">
    <property type="term" value="F:nuclease activity"/>
    <property type="evidence" value="ECO:0007669"/>
    <property type="project" value="UniProtKB-KW"/>
</dbReference>
<evidence type="ECO:0000256" key="4">
    <source>
        <dbReference type="ARBA" id="ARBA00022722"/>
    </source>
</evidence>
<proteinExistence type="inferred from homology"/>
<evidence type="ECO:0000256" key="7">
    <source>
        <dbReference type="ARBA" id="ARBA00023242"/>
    </source>
</evidence>
<feature type="compositionally biased region" description="Low complexity" evidence="8">
    <location>
        <begin position="38"/>
        <end position="55"/>
    </location>
</feature>
<gene>
    <name evidence="10" type="ORF">V5799_004199</name>
</gene>
<evidence type="ECO:0000256" key="8">
    <source>
        <dbReference type="SAM" id="MobiDB-lite"/>
    </source>
</evidence>
<protein>
    <recommendedName>
        <fullName evidence="9">DDE Tnp4 domain-containing protein</fullName>
    </recommendedName>
</protein>
<keyword evidence="5" id="KW-0479">Metal-binding</keyword>
<feature type="domain" description="DDE Tnp4" evidence="9">
    <location>
        <begin position="211"/>
        <end position="363"/>
    </location>
</feature>
<keyword evidence="7" id="KW-0539">Nucleus</keyword>
<keyword evidence="6" id="KW-0378">Hydrolase</keyword>
<dbReference type="EMBL" id="JARKHS020034401">
    <property type="protein sequence ID" value="KAK8758168.1"/>
    <property type="molecule type" value="Genomic_DNA"/>
</dbReference>
<evidence type="ECO:0000256" key="2">
    <source>
        <dbReference type="ARBA" id="ARBA00004123"/>
    </source>
</evidence>
<dbReference type="Proteomes" id="UP001321473">
    <property type="component" value="Unassembled WGS sequence"/>
</dbReference>
<reference evidence="10 11" key="1">
    <citation type="journal article" date="2023" name="Arcadia Sci">
        <title>De novo assembly of a long-read Amblyomma americanum tick genome.</title>
        <authorList>
            <person name="Chou S."/>
            <person name="Poskanzer K.E."/>
            <person name="Rollins M."/>
            <person name="Thuy-Boun P.S."/>
        </authorList>
    </citation>
    <scope>NUCLEOTIDE SEQUENCE [LARGE SCALE GENOMIC DNA]</scope>
    <source>
        <strain evidence="10">F_SG_1</strain>
        <tissue evidence="10">Salivary glands</tissue>
    </source>
</reference>
<dbReference type="InterPro" id="IPR027806">
    <property type="entry name" value="HARBI1_dom"/>
</dbReference>
<dbReference type="InterPro" id="IPR045249">
    <property type="entry name" value="HARBI1-like"/>
</dbReference>
<comment type="cofactor">
    <cofactor evidence="1">
        <name>a divalent metal cation</name>
        <dbReference type="ChEBI" id="CHEBI:60240"/>
    </cofactor>
</comment>
<feature type="region of interest" description="Disordered" evidence="8">
    <location>
        <begin position="36"/>
        <end position="59"/>
    </location>
</feature>
<dbReference type="AlphaFoldDB" id="A0AAQ4D6S8"/>
<dbReference type="GO" id="GO:0046872">
    <property type="term" value="F:metal ion binding"/>
    <property type="evidence" value="ECO:0007669"/>
    <property type="project" value="UniProtKB-KW"/>
</dbReference>
<dbReference type="GO" id="GO:0005634">
    <property type="term" value="C:nucleus"/>
    <property type="evidence" value="ECO:0007669"/>
    <property type="project" value="UniProtKB-SubCell"/>
</dbReference>
<sequence length="433" mass="48720">MAESNSGDSRPVPTNVMSVAKRRRLDEELLMLFDEDSSCSVDSDTSSSSDSSSSSSDDDDLALYEEMFQQLFTPPEKRPKVESYLEKTVAAYSDEEFRRNFRLSRSVANALAAEFAKSPHYPSRTDRGGLPPKSPQEHVLSFLWYAANKSCIRDVAGRFELGESTHHRMMYRVMAFLLDIAPRIVTFPDDLEKLADEFEQISGFPDTIGCIDGSYIPVRCPAGKVRSVYVNRHHYPSLTLQGICDNRKRFLDASTGAPSKIHDSRIFRLSNVSKRLPQLCAGKYQILGDAAYPSREFLITPIRDYGSLDASDKAFNTKLSSTRVLIENAFGELKGRFRQLQRLDLMTVDNMSKFILSCCVLHNICIDNGDSPDSLLQDMRLCSQDKSDQTPSAVEVHSGTSREESLLRALAEVKREKIKAKMGLKRRQPQNLP</sequence>
<dbReference type="PANTHER" id="PTHR22930">
    <property type="match status" value="1"/>
</dbReference>
<comment type="caution">
    <text evidence="10">The sequence shown here is derived from an EMBL/GenBank/DDBJ whole genome shotgun (WGS) entry which is preliminary data.</text>
</comment>
<evidence type="ECO:0000259" key="9">
    <source>
        <dbReference type="Pfam" id="PF13359"/>
    </source>
</evidence>
<evidence type="ECO:0000256" key="5">
    <source>
        <dbReference type="ARBA" id="ARBA00022723"/>
    </source>
</evidence>
<keyword evidence="11" id="KW-1185">Reference proteome</keyword>
<keyword evidence="4" id="KW-0540">Nuclease</keyword>
<evidence type="ECO:0000313" key="10">
    <source>
        <dbReference type="EMBL" id="KAK8758168.1"/>
    </source>
</evidence>
<evidence type="ECO:0000313" key="11">
    <source>
        <dbReference type="Proteomes" id="UP001321473"/>
    </source>
</evidence>